<accession>A0ABT2PNM4</accession>
<keyword evidence="1" id="KW-0812">Transmembrane</keyword>
<dbReference type="RefSeq" id="WP_261501320.1">
    <property type="nucleotide sequence ID" value="NZ_JAODYH010000007.1"/>
</dbReference>
<dbReference type="Proteomes" id="UP001525968">
    <property type="component" value="Unassembled WGS sequence"/>
</dbReference>
<dbReference type="EMBL" id="JAODYH010000007">
    <property type="protein sequence ID" value="MCT9812080.1"/>
    <property type="molecule type" value="Genomic_DNA"/>
</dbReference>
<comment type="caution">
    <text evidence="2">The sequence shown here is derived from an EMBL/GenBank/DDBJ whole genome shotgun (WGS) entry which is preliminary data.</text>
</comment>
<sequence>MTNIAQQFGNSLQSFFEDEEGAQIIEYALIIAVVSLALIVALKALTASGGGFSTFITKVTTCLSTPASCAQ</sequence>
<evidence type="ECO:0000313" key="2">
    <source>
        <dbReference type="EMBL" id="MCT9812080.1"/>
    </source>
</evidence>
<keyword evidence="1" id="KW-1133">Transmembrane helix</keyword>
<reference evidence="2 3" key="1">
    <citation type="submission" date="2022-09" db="EMBL/GenBank/DDBJ databases">
        <title>Draft genome of isolate Be4.</title>
        <authorList>
            <person name="Sanchez-Castro I."/>
            <person name="Martinez-Rodriguez P."/>
            <person name="Descostes M."/>
            <person name="Merroun M."/>
        </authorList>
    </citation>
    <scope>NUCLEOTIDE SEQUENCE [LARGE SCALE GENOMIC DNA]</scope>
    <source>
        <strain evidence="2 3">Be4</strain>
    </source>
</reference>
<evidence type="ECO:0000313" key="3">
    <source>
        <dbReference type="Proteomes" id="UP001525968"/>
    </source>
</evidence>
<keyword evidence="3" id="KW-1185">Reference proteome</keyword>
<dbReference type="Pfam" id="PF04964">
    <property type="entry name" value="Flp_Fap"/>
    <property type="match status" value="1"/>
</dbReference>
<name>A0ABT2PNM4_9BURK</name>
<dbReference type="InterPro" id="IPR007047">
    <property type="entry name" value="Flp_Fap"/>
</dbReference>
<proteinExistence type="predicted"/>
<protein>
    <submittedName>
        <fullName evidence="2">Flp family type IVb pilin</fullName>
    </submittedName>
</protein>
<gene>
    <name evidence="2" type="ORF">N0K08_15650</name>
</gene>
<organism evidence="2 3">
    <name type="scientific">Acidovorax bellezanensis</name>
    <dbReference type="NCBI Taxonomy" id="2976702"/>
    <lineage>
        <taxon>Bacteria</taxon>
        <taxon>Pseudomonadati</taxon>
        <taxon>Pseudomonadota</taxon>
        <taxon>Betaproteobacteria</taxon>
        <taxon>Burkholderiales</taxon>
        <taxon>Comamonadaceae</taxon>
        <taxon>Acidovorax</taxon>
    </lineage>
</organism>
<feature type="transmembrane region" description="Helical" evidence="1">
    <location>
        <begin position="24"/>
        <end position="45"/>
    </location>
</feature>
<evidence type="ECO:0000256" key="1">
    <source>
        <dbReference type="SAM" id="Phobius"/>
    </source>
</evidence>
<keyword evidence="1" id="KW-0472">Membrane</keyword>